<dbReference type="InterPro" id="IPR018968">
    <property type="entry name" value="Phasin"/>
</dbReference>
<dbReference type="STRING" id="60547.GCA_000751215_06450"/>
<evidence type="ECO:0000313" key="2">
    <source>
        <dbReference type="EMBL" id="KDR42418.1"/>
    </source>
</evidence>
<proteinExistence type="predicted"/>
<dbReference type="AlphaFoldDB" id="A0A069PNZ2"/>
<protein>
    <submittedName>
        <fullName evidence="2">Chemotaxis protein</fullName>
    </submittedName>
</protein>
<feature type="domain" description="Phasin" evidence="1">
    <location>
        <begin position="30"/>
        <end position="125"/>
    </location>
</feature>
<dbReference type="Proteomes" id="UP000027466">
    <property type="component" value="Unassembled WGS sequence"/>
</dbReference>
<organism evidence="2 3">
    <name type="scientific">Caballeronia glathei</name>
    <dbReference type="NCBI Taxonomy" id="60547"/>
    <lineage>
        <taxon>Bacteria</taxon>
        <taxon>Pseudomonadati</taxon>
        <taxon>Pseudomonadota</taxon>
        <taxon>Betaproteobacteria</taxon>
        <taxon>Burkholderiales</taxon>
        <taxon>Burkholderiaceae</taxon>
        <taxon>Caballeronia</taxon>
    </lineage>
</organism>
<dbReference type="Pfam" id="PF09361">
    <property type="entry name" value="Phasin_2"/>
    <property type="match status" value="1"/>
</dbReference>
<dbReference type="EMBL" id="JFHC01000017">
    <property type="protein sequence ID" value="KDR42418.1"/>
    <property type="molecule type" value="Genomic_DNA"/>
</dbReference>
<dbReference type="RefSeq" id="WP_035939803.1">
    <property type="nucleotide sequence ID" value="NZ_CADFFX010000023.1"/>
</dbReference>
<evidence type="ECO:0000259" key="1">
    <source>
        <dbReference type="Pfam" id="PF09361"/>
    </source>
</evidence>
<comment type="caution">
    <text evidence="2">The sequence shown here is derived from an EMBL/GenBank/DDBJ whole genome shotgun (WGS) entry which is preliminary data.</text>
</comment>
<accession>A0A069PNZ2</accession>
<reference evidence="2 3" key="1">
    <citation type="submission" date="2014-03" db="EMBL/GenBank/DDBJ databases">
        <title>Draft Genome Sequences of Four Burkholderia Strains.</title>
        <authorList>
            <person name="Liu X.Y."/>
            <person name="Li C.X."/>
            <person name="Xu J.H."/>
        </authorList>
    </citation>
    <scope>NUCLEOTIDE SEQUENCE [LARGE SCALE GENOMIC DNA]</scope>
    <source>
        <strain evidence="2 3">DSM 50014</strain>
    </source>
</reference>
<evidence type="ECO:0000313" key="3">
    <source>
        <dbReference type="Proteomes" id="UP000027466"/>
    </source>
</evidence>
<keyword evidence="3" id="KW-1185">Reference proteome</keyword>
<name>A0A069PNZ2_9BURK</name>
<sequence>MESTAQNSILAHYTSLLGKFRVPGFDLDAVIESRRKDVDALATLTTTALAGIQSLGEKQADIARTTMSQLQTLVTKPDASPVGASASVGDMVRQAHVGTVSNMQEFTGTAWKIPSASFAVVSSRVAENVEEFKAMLQPKQ</sequence>
<gene>
    <name evidence="2" type="ORF">BG61_10040</name>
</gene>